<dbReference type="AlphaFoldDB" id="A0A5A8E8R9"/>
<evidence type="ECO:0000256" key="1">
    <source>
        <dbReference type="SAM" id="MobiDB-lite"/>
    </source>
</evidence>
<accession>A0A5A8E8R9</accession>
<gene>
    <name evidence="2" type="ORF">FNF27_05381</name>
</gene>
<sequence>MSRDPRSGLLRELVGDLVASCGLRDAAGAQRRAHKSVIEHPNYSDPNTAQTEATLEKLAIRFEVSAQDDKAARLRQLVGIIRSASAAAKAVSRANRVAQGGHPSAGHSNPGPTLLASERICDPAQC</sequence>
<feature type="region of interest" description="Disordered" evidence="1">
    <location>
        <begin position="94"/>
        <end position="116"/>
    </location>
</feature>
<name>A0A5A8E8R9_CAFRO</name>
<dbReference type="EMBL" id="VLTO01000037">
    <property type="protein sequence ID" value="KAA0173157.1"/>
    <property type="molecule type" value="Genomic_DNA"/>
</dbReference>
<organism evidence="2 3">
    <name type="scientific">Cafeteria roenbergensis</name>
    <name type="common">Marine flagellate</name>
    <dbReference type="NCBI Taxonomy" id="33653"/>
    <lineage>
        <taxon>Eukaryota</taxon>
        <taxon>Sar</taxon>
        <taxon>Stramenopiles</taxon>
        <taxon>Bigyra</taxon>
        <taxon>Opalozoa</taxon>
        <taxon>Bicosoecida</taxon>
        <taxon>Cafeteriaceae</taxon>
        <taxon>Cafeteria</taxon>
    </lineage>
</organism>
<reference evidence="2 3" key="1">
    <citation type="submission" date="2019-07" db="EMBL/GenBank/DDBJ databases">
        <title>Genomes of Cafeteria roenbergensis.</title>
        <authorList>
            <person name="Fischer M.G."/>
            <person name="Hackl T."/>
            <person name="Roman M."/>
        </authorList>
    </citation>
    <scope>NUCLEOTIDE SEQUENCE [LARGE SCALE GENOMIC DNA]</scope>
    <source>
        <strain evidence="2 3">E4-10P</strain>
    </source>
</reference>
<evidence type="ECO:0000313" key="3">
    <source>
        <dbReference type="Proteomes" id="UP000322899"/>
    </source>
</evidence>
<comment type="caution">
    <text evidence="2">The sequence shown here is derived from an EMBL/GenBank/DDBJ whole genome shotgun (WGS) entry which is preliminary data.</text>
</comment>
<dbReference type="Proteomes" id="UP000322899">
    <property type="component" value="Unassembled WGS sequence"/>
</dbReference>
<proteinExistence type="predicted"/>
<evidence type="ECO:0000313" key="2">
    <source>
        <dbReference type="EMBL" id="KAA0173157.1"/>
    </source>
</evidence>
<protein>
    <submittedName>
        <fullName evidence="2">Uncharacterized protein</fullName>
    </submittedName>
</protein>